<accession>A0A0M2UYI0</accession>
<dbReference type="InterPro" id="IPR010620">
    <property type="entry name" value="SBBP_repeat"/>
</dbReference>
<sequence length="766" mass="81501">MGNLSRSRVFHAGSALCYMAIFSFFLSTIPLAVASLFAEQGNTGKFLEKTVTLKVQKVQAPFIANYGQVDERVLFYAQTFDGTVFVNKDGEIVYALPEGRHGCEGTKDRRGNQTQNHLVQDVRGVALKEQLVGGKINEAKGGSKSVATVNYFTGNDLSHWQSNIPTYEIVEMGEIYEGIDLRLKAHGNNVEKLFTVKPGANHEKIRIRLAGAQELTVNTEGELVAETELGAVKFTRPVAYQDIDGKRVEVACKYTIADGGMRNAKRKTNLKSEVQDPKSEYGFQVAQYDKTKDLIIDPLLASTYLGGPYEDRGRAIAVDAEGNVFVAGETLSSEFPTTPGVYRTSRNGNTDVFVSKFNSELTNLLASTFLGGALNHERTCSIAIDAEGNVYVAGATYSTDFPTTRGSYDAISNGRWNVFVSKFNNGLTNLIASTLLGGNADDCGYAIAIDTGGNITVTGETSSTDFPTTPGAYDTSYNGGYCDVFVAKFNRGLTSLLASTFLGGSSGDYGRAIAVDGAGNVFVTGNTWPRDFPATPGAYSISYNGGNDDVFVSSLNNGLTSLLASTFLGGYSNDFGKSIAIDGSGNVYVTGETVSPNFPTTEGAYAAAYKSGFKDIFVSKFNNQLSSLAASTLLGGDAHDYGRAVAIGAEGNVYVAGSTSSADFPTTPGAYAATSNGGSEVFVSKFNSELTNLLMSTLQGGSRSDYGHALAVSAAGNVYVAGETLSTDFPVTPGAYDTSYDRCEDVFVSRFNADLSADKANKYQKP</sequence>
<reference evidence="3 4" key="1">
    <citation type="journal article" date="2013" name="BMC Microbiol.">
        <title>Identification of the type II cytochrome c maturation pathway in anammox bacteria by comparative genomics.</title>
        <authorList>
            <person name="Ferousi C."/>
            <person name="Speth D.R."/>
            <person name="Reimann J."/>
            <person name="Op den Camp H.J."/>
            <person name="Allen J.W."/>
            <person name="Keltjens J.T."/>
            <person name="Jetten M.S."/>
        </authorList>
    </citation>
    <scope>NUCLEOTIDE SEQUENCE [LARGE SCALE GENOMIC DNA]</scope>
    <source>
        <strain evidence="3">RU1</strain>
    </source>
</reference>
<evidence type="ECO:0000259" key="2">
    <source>
        <dbReference type="Pfam" id="PF25778"/>
    </source>
</evidence>
<feature type="transmembrane region" description="Helical" evidence="1">
    <location>
        <begin position="12"/>
        <end position="38"/>
    </location>
</feature>
<organism evidence="3 4">
    <name type="scientific">Candidatus Brocadia fulgida</name>
    <dbReference type="NCBI Taxonomy" id="380242"/>
    <lineage>
        <taxon>Bacteria</taxon>
        <taxon>Pseudomonadati</taxon>
        <taxon>Planctomycetota</taxon>
        <taxon>Candidatus Brocadiia</taxon>
        <taxon>Candidatus Brocadiales</taxon>
        <taxon>Candidatus Brocadiaceae</taxon>
        <taxon>Candidatus Brocadia</taxon>
    </lineage>
</organism>
<dbReference type="SUPFAM" id="SSF63829">
    <property type="entry name" value="Calcium-dependent phosphotriesterase"/>
    <property type="match status" value="1"/>
</dbReference>
<dbReference type="InterPro" id="IPR011042">
    <property type="entry name" value="6-blade_b-propeller_TolB-like"/>
</dbReference>
<name>A0A0M2UYI0_9BACT</name>
<dbReference type="InterPro" id="IPR052918">
    <property type="entry name" value="Motility_Chemotaxis_Reg"/>
</dbReference>
<evidence type="ECO:0000256" key="1">
    <source>
        <dbReference type="SAM" id="Phobius"/>
    </source>
</evidence>
<dbReference type="Proteomes" id="UP000034954">
    <property type="component" value="Unassembled WGS sequence"/>
</dbReference>
<keyword evidence="1" id="KW-0472">Membrane</keyword>
<dbReference type="Pfam" id="PF25778">
    <property type="entry name" value="DUF7948"/>
    <property type="match status" value="1"/>
</dbReference>
<evidence type="ECO:0000313" key="4">
    <source>
        <dbReference type="Proteomes" id="UP000034954"/>
    </source>
</evidence>
<feature type="domain" description="DUF7948" evidence="2">
    <location>
        <begin position="62"/>
        <end position="298"/>
    </location>
</feature>
<protein>
    <recommendedName>
        <fullName evidence="2">DUF7948 domain-containing protein</fullName>
    </recommendedName>
</protein>
<proteinExistence type="predicted"/>
<dbReference type="Pfam" id="PF06739">
    <property type="entry name" value="SBBP"/>
    <property type="match status" value="6"/>
</dbReference>
<dbReference type="EMBL" id="LAQJ01000182">
    <property type="protein sequence ID" value="KKO19534.1"/>
    <property type="molecule type" value="Genomic_DNA"/>
</dbReference>
<keyword evidence="1" id="KW-0812">Transmembrane</keyword>
<comment type="caution">
    <text evidence="3">The sequence shown here is derived from an EMBL/GenBank/DDBJ whole genome shotgun (WGS) entry which is preliminary data.</text>
</comment>
<dbReference type="PANTHER" id="PTHR35580">
    <property type="entry name" value="CELL SURFACE GLYCOPROTEIN (S-LAYER PROTEIN)-LIKE PROTEIN"/>
    <property type="match status" value="1"/>
</dbReference>
<evidence type="ECO:0000313" key="3">
    <source>
        <dbReference type="EMBL" id="KKO19534.1"/>
    </source>
</evidence>
<keyword evidence="4" id="KW-1185">Reference proteome</keyword>
<dbReference type="Gene3D" id="2.120.10.30">
    <property type="entry name" value="TolB, C-terminal domain"/>
    <property type="match status" value="2"/>
</dbReference>
<dbReference type="AlphaFoldDB" id="A0A0M2UYI0"/>
<gene>
    <name evidence="3" type="ORF">BROFUL_01761</name>
</gene>
<dbReference type="PANTHER" id="PTHR35580:SF1">
    <property type="entry name" value="PHYTASE-LIKE DOMAIN-CONTAINING PROTEIN"/>
    <property type="match status" value="1"/>
</dbReference>
<keyword evidence="1" id="KW-1133">Transmembrane helix</keyword>
<dbReference type="InterPro" id="IPR057708">
    <property type="entry name" value="DUF7948"/>
</dbReference>
<dbReference type="PATRIC" id="fig|380242.3.peg.2183"/>